<evidence type="ECO:0000313" key="2">
    <source>
        <dbReference type="EMBL" id="KAJ3049625.1"/>
    </source>
</evidence>
<proteinExistence type="predicted"/>
<keyword evidence="3" id="KW-1185">Reference proteome</keyword>
<feature type="compositionally biased region" description="Polar residues" evidence="1">
    <location>
        <begin position="13"/>
        <end position="26"/>
    </location>
</feature>
<dbReference type="Proteomes" id="UP001212841">
    <property type="component" value="Unassembled WGS sequence"/>
</dbReference>
<feature type="non-terminal residue" evidence="2">
    <location>
        <position position="164"/>
    </location>
</feature>
<sequence length="164" mass="17610">MQSQDSFDIDAFLNSSPSYNTSSDETSYIDDLPRLETPSPYYGSLSSPSASPSLRPSPSYLPASPAFSSGRRGSDCSSVNGMAYGTIGSVEPGNVDGSGQDILFKFFEDLDSMMDGSIKRDGEDYGGHALSGYHHGATPTYQQYPQKYPAQHQTDHLTATAQPS</sequence>
<protein>
    <submittedName>
        <fullName evidence="2">Uncharacterized protein</fullName>
    </submittedName>
</protein>
<evidence type="ECO:0000256" key="1">
    <source>
        <dbReference type="SAM" id="MobiDB-lite"/>
    </source>
</evidence>
<comment type="caution">
    <text evidence="2">The sequence shown here is derived from an EMBL/GenBank/DDBJ whole genome shotgun (WGS) entry which is preliminary data.</text>
</comment>
<reference evidence="2" key="1">
    <citation type="submission" date="2020-05" db="EMBL/GenBank/DDBJ databases">
        <title>Phylogenomic resolution of chytrid fungi.</title>
        <authorList>
            <person name="Stajich J.E."/>
            <person name="Amses K."/>
            <person name="Simmons R."/>
            <person name="Seto K."/>
            <person name="Myers J."/>
            <person name="Bonds A."/>
            <person name="Quandt C.A."/>
            <person name="Barry K."/>
            <person name="Liu P."/>
            <person name="Grigoriev I."/>
            <person name="Longcore J.E."/>
            <person name="James T.Y."/>
        </authorList>
    </citation>
    <scope>NUCLEOTIDE SEQUENCE</scope>
    <source>
        <strain evidence="2">JEL0318</strain>
    </source>
</reference>
<name>A0AAD5X4L5_9FUNG</name>
<gene>
    <name evidence="2" type="ORF">HK097_009397</name>
</gene>
<feature type="compositionally biased region" description="Low complexity" evidence="1">
    <location>
        <begin position="38"/>
        <end position="69"/>
    </location>
</feature>
<feature type="region of interest" description="Disordered" evidence="1">
    <location>
        <begin position="130"/>
        <end position="164"/>
    </location>
</feature>
<evidence type="ECO:0000313" key="3">
    <source>
        <dbReference type="Proteomes" id="UP001212841"/>
    </source>
</evidence>
<dbReference type="AlphaFoldDB" id="A0AAD5X4L5"/>
<organism evidence="2 3">
    <name type="scientific">Rhizophlyctis rosea</name>
    <dbReference type="NCBI Taxonomy" id="64517"/>
    <lineage>
        <taxon>Eukaryota</taxon>
        <taxon>Fungi</taxon>
        <taxon>Fungi incertae sedis</taxon>
        <taxon>Chytridiomycota</taxon>
        <taxon>Chytridiomycota incertae sedis</taxon>
        <taxon>Chytridiomycetes</taxon>
        <taxon>Rhizophlyctidales</taxon>
        <taxon>Rhizophlyctidaceae</taxon>
        <taxon>Rhizophlyctis</taxon>
    </lineage>
</organism>
<dbReference type="EMBL" id="JADGJD010000618">
    <property type="protein sequence ID" value="KAJ3049625.1"/>
    <property type="molecule type" value="Genomic_DNA"/>
</dbReference>
<feature type="region of interest" description="Disordered" evidence="1">
    <location>
        <begin position="1"/>
        <end position="75"/>
    </location>
</feature>
<accession>A0AAD5X4L5</accession>